<accession>A0A5P2CUT7</accession>
<protein>
    <submittedName>
        <fullName evidence="1">Uncharacterized protein</fullName>
    </submittedName>
</protein>
<sequence>MSTAEPEPFRALYYPFSRTIDETTLKRAVLLYDEILFVDPMSPRVRAGLYKAEEHLPYLPSDVAASLEREWTAVSGRYEVLEREGLMRRVDPSGLVEDQAIGQLIADALGADLADTGAHALFRDGCPTTWSMLRTRIPGPAFQYLAHQIPARVLVSGNIVPGPAAHPMALYLDGHPAAQPTSSPGRRLPDDGREYAALLPYVAGSSLATSTALAIAEAENAVPVTDSDAHFRLLSLRMARAAAAASLAPVIPGLRAEPNPARGQKTALVERRIVDSVVSHEDLAALSLEDCLRYRERSAEERARFREFLHDMVSTVQADPWSPEIVPLIEERLAAARQEIRDHAGALRDTYRSLFHRTLAGLAVTAAPTLLATVFPVVSPLTVLLFGGGPLTAVLQEPVRELLAHWWNRDRGTGSLAYLMDLPGS</sequence>
<dbReference type="Proteomes" id="UP000325211">
    <property type="component" value="Chromosome"/>
</dbReference>
<organism evidence="1 2">
    <name type="scientific">Streptomyces venezuelae</name>
    <dbReference type="NCBI Taxonomy" id="54571"/>
    <lineage>
        <taxon>Bacteria</taxon>
        <taxon>Bacillati</taxon>
        <taxon>Actinomycetota</taxon>
        <taxon>Actinomycetes</taxon>
        <taxon>Kitasatosporales</taxon>
        <taxon>Streptomycetaceae</taxon>
        <taxon>Streptomyces</taxon>
    </lineage>
</organism>
<proteinExistence type="predicted"/>
<evidence type="ECO:0000313" key="2">
    <source>
        <dbReference type="Proteomes" id="UP000325211"/>
    </source>
</evidence>
<gene>
    <name evidence="1" type="ORF">DEJ50_00935</name>
</gene>
<reference evidence="1 2" key="1">
    <citation type="submission" date="2018-05" db="EMBL/GenBank/DDBJ databases">
        <title>Streptomyces venezuelae.</title>
        <authorList>
            <person name="Kim W."/>
            <person name="Lee N."/>
            <person name="Cho B.-K."/>
        </authorList>
    </citation>
    <scope>NUCLEOTIDE SEQUENCE [LARGE SCALE GENOMIC DNA]</scope>
    <source>
        <strain evidence="1 2">ATCC 21782</strain>
    </source>
</reference>
<dbReference type="RefSeq" id="WP_150205506.1">
    <property type="nucleotide sequence ID" value="NZ_CP029190.1"/>
</dbReference>
<dbReference type="EMBL" id="CP029190">
    <property type="protein sequence ID" value="QES46625.1"/>
    <property type="molecule type" value="Genomic_DNA"/>
</dbReference>
<name>A0A5P2CUT7_STRVZ</name>
<evidence type="ECO:0000313" key="1">
    <source>
        <dbReference type="EMBL" id="QES46625.1"/>
    </source>
</evidence>
<dbReference type="AlphaFoldDB" id="A0A5P2CUT7"/>